<keyword evidence="2" id="KW-1185">Reference proteome</keyword>
<reference evidence="1" key="2">
    <citation type="journal article" date="2023" name="IMA Fungus">
        <title>Comparative genomic study of the Penicillium genus elucidates a diverse pangenome and 15 lateral gene transfer events.</title>
        <authorList>
            <person name="Petersen C."/>
            <person name="Sorensen T."/>
            <person name="Nielsen M.R."/>
            <person name="Sondergaard T.E."/>
            <person name="Sorensen J.L."/>
            <person name="Fitzpatrick D.A."/>
            <person name="Frisvad J.C."/>
            <person name="Nielsen K.L."/>
        </authorList>
    </citation>
    <scope>NUCLEOTIDE SEQUENCE</scope>
    <source>
        <strain evidence="1">IBT 20477</strain>
    </source>
</reference>
<sequence length="167" mass="18703">MSAHLHKSEVRQCSAKTRCQLGIAEYTVTLDGGLVDRHGNCHAIIEDKARPIGQKEIRALLMQQGLEMLAWIITSLVVYRWTMLIQCGTDMYMIAADVPQEYLEYLAQGTKSCNPLKPDIFLNMHLLGPLNILSKGHMDTFGFLVVALTMIQNQDWGKKGGDKETPV</sequence>
<dbReference type="AlphaFoldDB" id="A0A9W9MBH2"/>
<reference evidence="1" key="1">
    <citation type="submission" date="2022-11" db="EMBL/GenBank/DDBJ databases">
        <authorList>
            <person name="Petersen C."/>
        </authorList>
    </citation>
    <scope>NUCLEOTIDE SEQUENCE</scope>
    <source>
        <strain evidence="1">IBT 20477</strain>
    </source>
</reference>
<dbReference type="OrthoDB" id="4278610at2759"/>
<proteinExistence type="predicted"/>
<protein>
    <submittedName>
        <fullName evidence="1">Uncharacterized protein</fullName>
    </submittedName>
</protein>
<comment type="caution">
    <text evidence="1">The sequence shown here is derived from an EMBL/GenBank/DDBJ whole genome shotgun (WGS) entry which is preliminary data.</text>
</comment>
<dbReference type="Proteomes" id="UP001150942">
    <property type="component" value="Unassembled WGS sequence"/>
</dbReference>
<organism evidence="1 2">
    <name type="scientific">Penicillium cf. viridicatum</name>
    <dbReference type="NCBI Taxonomy" id="2972119"/>
    <lineage>
        <taxon>Eukaryota</taxon>
        <taxon>Fungi</taxon>
        <taxon>Dikarya</taxon>
        <taxon>Ascomycota</taxon>
        <taxon>Pezizomycotina</taxon>
        <taxon>Eurotiomycetes</taxon>
        <taxon>Eurotiomycetidae</taxon>
        <taxon>Eurotiales</taxon>
        <taxon>Aspergillaceae</taxon>
        <taxon>Penicillium</taxon>
    </lineage>
</organism>
<accession>A0A9W9MBH2</accession>
<name>A0A9W9MBH2_9EURO</name>
<dbReference type="EMBL" id="JAPQKQ010000005">
    <property type="protein sequence ID" value="KAJ5196946.1"/>
    <property type="molecule type" value="Genomic_DNA"/>
</dbReference>
<gene>
    <name evidence="1" type="ORF">N7449_007425</name>
</gene>
<evidence type="ECO:0000313" key="1">
    <source>
        <dbReference type="EMBL" id="KAJ5196946.1"/>
    </source>
</evidence>
<evidence type="ECO:0000313" key="2">
    <source>
        <dbReference type="Proteomes" id="UP001150942"/>
    </source>
</evidence>